<reference evidence="12 13" key="1">
    <citation type="submission" date="2020-08" db="EMBL/GenBank/DDBJ databases">
        <title>Sequencing the genomes of 1000 actinobacteria strains.</title>
        <authorList>
            <person name="Klenk H.-P."/>
        </authorList>
    </citation>
    <scope>NUCLEOTIDE SEQUENCE [LARGE SCALE GENOMIC DNA]</scope>
    <source>
        <strain evidence="12 13">DSM 44551</strain>
    </source>
</reference>
<dbReference type="GO" id="GO:0006271">
    <property type="term" value="P:DNA strand elongation involved in DNA replication"/>
    <property type="evidence" value="ECO:0007669"/>
    <property type="project" value="TreeGrafter"/>
</dbReference>
<evidence type="ECO:0000256" key="3">
    <source>
        <dbReference type="ARBA" id="ARBA00022490"/>
    </source>
</evidence>
<feature type="domain" description="DNA polymerase III beta sliding clamp C-terminal" evidence="11">
    <location>
        <begin position="251"/>
        <end position="355"/>
    </location>
</feature>
<dbReference type="SMART" id="SM00480">
    <property type="entry name" value="POL3Bc"/>
    <property type="match status" value="1"/>
</dbReference>
<evidence type="ECO:0000256" key="5">
    <source>
        <dbReference type="ARBA" id="ARBA00022695"/>
    </source>
</evidence>
<dbReference type="GO" id="GO:0003677">
    <property type="term" value="F:DNA binding"/>
    <property type="evidence" value="ECO:0007669"/>
    <property type="project" value="UniProtKB-KW"/>
</dbReference>
<dbReference type="GO" id="GO:0005737">
    <property type="term" value="C:cytoplasm"/>
    <property type="evidence" value="ECO:0007669"/>
    <property type="project" value="UniProtKB-SubCell"/>
</dbReference>
<evidence type="ECO:0000313" key="13">
    <source>
        <dbReference type="Proteomes" id="UP000572635"/>
    </source>
</evidence>
<dbReference type="GO" id="GO:0009360">
    <property type="term" value="C:DNA polymerase III complex"/>
    <property type="evidence" value="ECO:0007669"/>
    <property type="project" value="InterPro"/>
</dbReference>
<dbReference type="AlphaFoldDB" id="A0A7W8VHR0"/>
<evidence type="ECO:0000259" key="11">
    <source>
        <dbReference type="Pfam" id="PF02768"/>
    </source>
</evidence>
<keyword evidence="7" id="KW-0239">DNA-directed DNA polymerase</keyword>
<accession>A0A7W8VHR0</accession>
<feature type="domain" description="DNA polymerase III beta sliding clamp N-terminal" evidence="9">
    <location>
        <begin position="1"/>
        <end position="117"/>
    </location>
</feature>
<keyword evidence="8" id="KW-0238">DNA-binding</keyword>
<dbReference type="SUPFAM" id="SSF55979">
    <property type="entry name" value="DNA clamp"/>
    <property type="match status" value="3"/>
</dbReference>
<dbReference type="CDD" id="cd00140">
    <property type="entry name" value="beta_clamp"/>
    <property type="match status" value="1"/>
</dbReference>
<feature type="domain" description="DNA polymerase III beta sliding clamp central" evidence="10">
    <location>
        <begin position="130"/>
        <end position="238"/>
    </location>
</feature>
<comment type="caution">
    <text evidence="12">The sequence shown here is derived from an EMBL/GenBank/DDBJ whole genome shotgun (WGS) entry which is preliminary data.</text>
</comment>
<name>A0A7W8VHR0_9ACTN</name>
<dbReference type="GO" id="GO:0003887">
    <property type="term" value="F:DNA-directed DNA polymerase activity"/>
    <property type="evidence" value="ECO:0007669"/>
    <property type="project" value="UniProtKB-KW"/>
</dbReference>
<evidence type="ECO:0000256" key="2">
    <source>
        <dbReference type="ARBA" id="ARBA00010752"/>
    </source>
</evidence>
<evidence type="ECO:0000256" key="4">
    <source>
        <dbReference type="ARBA" id="ARBA00022679"/>
    </source>
</evidence>
<evidence type="ECO:0000313" key="12">
    <source>
        <dbReference type="EMBL" id="MBB5436314.1"/>
    </source>
</evidence>
<keyword evidence="4 12" id="KW-0808">Transferase</keyword>
<dbReference type="RefSeq" id="WP_184399962.1">
    <property type="nucleotide sequence ID" value="NZ_JACHDB010000003.1"/>
</dbReference>
<keyword evidence="5 12" id="KW-0548">Nucleotidyltransferase</keyword>
<proteinExistence type="inferred from homology"/>
<dbReference type="Proteomes" id="UP000572635">
    <property type="component" value="Unassembled WGS sequence"/>
</dbReference>
<evidence type="ECO:0000259" key="10">
    <source>
        <dbReference type="Pfam" id="PF02767"/>
    </source>
</evidence>
<comment type="similarity">
    <text evidence="2">Belongs to the beta sliding clamp family.</text>
</comment>
<sequence>MRVRVEAAALAAQTAWAGRVLPARPSVPVLAGLLLQAGPDGLEVAAYDYETAARAAVEAQVAQEGRVLLPGAVLAAATAALPEGEAVLEVDAAAAVLSCGGATYRIPVLAVEDYPDVPRPGAAAGRAQGLRGGVERTAVAADPASALPVLTGVRLRTTPDGLEASATDRYRAARARIGWTPAADAGELDVLAPAGRLAWAAKTIDADEVEVGSEQGVVWVADARRAVLMRTIDADPPDLDRFMAPPSGGVVIEAQAEELAAAVRRAAVMCAKTTPIRLEGAEEEHLVLLAEDPDGGGAVRAQAPARVSGLDALTGPVAWNPRFLLDALGALRSARVRLAAADTAKPCLLTPLDEDGRAEQGYAHLVMCVRLST</sequence>
<dbReference type="Pfam" id="PF02767">
    <property type="entry name" value="DNA_pol3_beta_2"/>
    <property type="match status" value="1"/>
</dbReference>
<comment type="subcellular location">
    <subcellularLocation>
        <location evidence="1">Cytoplasm</location>
    </subcellularLocation>
</comment>
<dbReference type="InterPro" id="IPR022637">
    <property type="entry name" value="DNA_polIII_beta_cen"/>
</dbReference>
<protein>
    <submittedName>
        <fullName evidence="12">DNA polymerase-3 subunit beta</fullName>
        <ecNumber evidence="12">2.7.7.7</ecNumber>
    </submittedName>
</protein>
<dbReference type="InterPro" id="IPR046938">
    <property type="entry name" value="DNA_clamp_sf"/>
</dbReference>
<dbReference type="InterPro" id="IPR022634">
    <property type="entry name" value="DNA_polIII_beta_N"/>
</dbReference>
<dbReference type="EC" id="2.7.7.7" evidence="12"/>
<dbReference type="GO" id="GO:0008408">
    <property type="term" value="F:3'-5' exonuclease activity"/>
    <property type="evidence" value="ECO:0007669"/>
    <property type="project" value="InterPro"/>
</dbReference>
<keyword evidence="13" id="KW-1185">Reference proteome</keyword>
<evidence type="ECO:0000256" key="8">
    <source>
        <dbReference type="ARBA" id="ARBA00023125"/>
    </source>
</evidence>
<keyword evidence="6" id="KW-0235">DNA replication</keyword>
<evidence type="ECO:0000256" key="1">
    <source>
        <dbReference type="ARBA" id="ARBA00004496"/>
    </source>
</evidence>
<organism evidence="12 13">
    <name type="scientific">Nocardiopsis composta</name>
    <dbReference type="NCBI Taxonomy" id="157465"/>
    <lineage>
        <taxon>Bacteria</taxon>
        <taxon>Bacillati</taxon>
        <taxon>Actinomycetota</taxon>
        <taxon>Actinomycetes</taxon>
        <taxon>Streptosporangiales</taxon>
        <taxon>Nocardiopsidaceae</taxon>
        <taxon>Nocardiopsis</taxon>
    </lineage>
</organism>
<dbReference type="PANTHER" id="PTHR30478">
    <property type="entry name" value="DNA POLYMERASE III SUBUNIT BETA"/>
    <property type="match status" value="1"/>
</dbReference>
<dbReference type="Pfam" id="PF02768">
    <property type="entry name" value="DNA_pol3_beta_3"/>
    <property type="match status" value="1"/>
</dbReference>
<dbReference type="Gene3D" id="3.10.150.10">
    <property type="entry name" value="DNA Polymerase III, subunit A, domain 2"/>
    <property type="match status" value="3"/>
</dbReference>
<evidence type="ECO:0000256" key="7">
    <source>
        <dbReference type="ARBA" id="ARBA00022932"/>
    </source>
</evidence>
<dbReference type="InterPro" id="IPR001001">
    <property type="entry name" value="DNA_polIII_beta"/>
</dbReference>
<keyword evidence="3" id="KW-0963">Cytoplasm</keyword>
<dbReference type="EMBL" id="JACHDB010000003">
    <property type="protein sequence ID" value="MBB5436314.1"/>
    <property type="molecule type" value="Genomic_DNA"/>
</dbReference>
<dbReference type="InterPro" id="IPR022635">
    <property type="entry name" value="DNA_polIII_beta_C"/>
</dbReference>
<gene>
    <name evidence="12" type="ORF">HDA36_006478</name>
</gene>
<dbReference type="PANTHER" id="PTHR30478:SF0">
    <property type="entry name" value="BETA SLIDING CLAMP"/>
    <property type="match status" value="1"/>
</dbReference>
<dbReference type="Pfam" id="PF00712">
    <property type="entry name" value="DNA_pol3_beta"/>
    <property type="match status" value="1"/>
</dbReference>
<evidence type="ECO:0000259" key="9">
    <source>
        <dbReference type="Pfam" id="PF00712"/>
    </source>
</evidence>
<evidence type="ECO:0000256" key="6">
    <source>
        <dbReference type="ARBA" id="ARBA00022705"/>
    </source>
</evidence>